<feature type="domain" description="Acyl-CoA dehydrogenase/oxidase C-terminal" evidence="6">
    <location>
        <begin position="276"/>
        <end position="441"/>
    </location>
</feature>
<organism evidence="10 11">
    <name type="scientific">Herbaspirillum rhizosphaerae</name>
    <dbReference type="NCBI Taxonomy" id="346179"/>
    <lineage>
        <taxon>Bacteria</taxon>
        <taxon>Pseudomonadati</taxon>
        <taxon>Pseudomonadota</taxon>
        <taxon>Betaproteobacteria</taxon>
        <taxon>Burkholderiales</taxon>
        <taxon>Oxalobacteraceae</taxon>
        <taxon>Herbaspirillum</taxon>
    </lineage>
</organism>
<evidence type="ECO:0000313" key="10">
    <source>
        <dbReference type="EMBL" id="MFL9878269.1"/>
    </source>
</evidence>
<dbReference type="Pfam" id="PF02770">
    <property type="entry name" value="Acyl-CoA_dh_M"/>
    <property type="match status" value="1"/>
</dbReference>
<keyword evidence="11" id="KW-1185">Reference proteome</keyword>
<dbReference type="Pfam" id="PF02771">
    <property type="entry name" value="Acyl-CoA_dh_N"/>
    <property type="match status" value="1"/>
</dbReference>
<dbReference type="Gene3D" id="2.40.110.10">
    <property type="entry name" value="Butyryl-CoA Dehydrogenase, subunit A, domain 2"/>
    <property type="match status" value="1"/>
</dbReference>
<dbReference type="Pfam" id="PF00441">
    <property type="entry name" value="Acyl-CoA_dh_1"/>
    <property type="match status" value="1"/>
</dbReference>
<evidence type="ECO:0000259" key="7">
    <source>
        <dbReference type="Pfam" id="PF02770"/>
    </source>
</evidence>
<dbReference type="PANTHER" id="PTHR42803:SF1">
    <property type="entry name" value="BROAD-SPECIFICITY LINEAR ACYL-COA DEHYDROGENASE FADE5"/>
    <property type="match status" value="1"/>
</dbReference>
<keyword evidence="4" id="KW-0274">FAD</keyword>
<dbReference type="InterPro" id="IPR046373">
    <property type="entry name" value="Acyl-CoA_Oxase/DH_mid-dom_sf"/>
</dbReference>
<dbReference type="SUPFAM" id="SSF56645">
    <property type="entry name" value="Acyl-CoA dehydrogenase NM domain-like"/>
    <property type="match status" value="1"/>
</dbReference>
<gene>
    <name evidence="10" type="ORF">PQR63_07755</name>
</gene>
<feature type="domain" description="Acetyl-CoA dehydrogenase-like C-terminal" evidence="9">
    <location>
        <begin position="461"/>
        <end position="573"/>
    </location>
</feature>
<dbReference type="InterPro" id="IPR009100">
    <property type="entry name" value="AcylCoA_DH/oxidase_NM_dom_sf"/>
</dbReference>
<feature type="domain" description="Acyl-CoA dehydrogenase/oxidase N-terminal" evidence="8">
    <location>
        <begin position="39"/>
        <end position="157"/>
    </location>
</feature>
<evidence type="ECO:0000256" key="4">
    <source>
        <dbReference type="ARBA" id="ARBA00022827"/>
    </source>
</evidence>
<evidence type="ECO:0000256" key="1">
    <source>
        <dbReference type="ARBA" id="ARBA00001974"/>
    </source>
</evidence>
<proteinExistence type="inferred from homology"/>
<dbReference type="PANTHER" id="PTHR42803">
    <property type="entry name" value="ACYL-COA DEHYDROGENASE"/>
    <property type="match status" value="1"/>
</dbReference>
<dbReference type="InterPro" id="IPR013786">
    <property type="entry name" value="AcylCoA_DH/ox_N"/>
</dbReference>
<evidence type="ECO:0000259" key="8">
    <source>
        <dbReference type="Pfam" id="PF02771"/>
    </source>
</evidence>
<keyword evidence="5" id="KW-0560">Oxidoreductase</keyword>
<comment type="cofactor">
    <cofactor evidence="1">
        <name>FAD</name>
        <dbReference type="ChEBI" id="CHEBI:57692"/>
    </cofactor>
</comment>
<dbReference type="EMBL" id="JAQQFR010000004">
    <property type="protein sequence ID" value="MFL9878269.1"/>
    <property type="molecule type" value="Genomic_DNA"/>
</dbReference>
<evidence type="ECO:0000259" key="9">
    <source>
        <dbReference type="Pfam" id="PF12806"/>
    </source>
</evidence>
<evidence type="ECO:0000256" key="5">
    <source>
        <dbReference type="ARBA" id="ARBA00023002"/>
    </source>
</evidence>
<dbReference type="Pfam" id="PF12806">
    <property type="entry name" value="Acyl-CoA_dh_C"/>
    <property type="match status" value="1"/>
</dbReference>
<dbReference type="InterPro" id="IPR037069">
    <property type="entry name" value="AcylCoA_DH/ox_N_sf"/>
</dbReference>
<evidence type="ECO:0000313" key="11">
    <source>
        <dbReference type="Proteomes" id="UP001629214"/>
    </source>
</evidence>
<comment type="caution">
    <text evidence="10">The sequence shown here is derived from an EMBL/GenBank/DDBJ whole genome shotgun (WGS) entry which is preliminary data.</text>
</comment>
<dbReference type="RefSeq" id="WP_408167080.1">
    <property type="nucleotide sequence ID" value="NZ_JAQQFR010000004.1"/>
</dbReference>
<dbReference type="Proteomes" id="UP001629214">
    <property type="component" value="Unassembled WGS sequence"/>
</dbReference>
<dbReference type="Gene3D" id="1.10.540.10">
    <property type="entry name" value="Acyl-CoA dehydrogenase/oxidase, N-terminal domain"/>
    <property type="match status" value="1"/>
</dbReference>
<dbReference type="SUPFAM" id="SSF47203">
    <property type="entry name" value="Acyl-CoA dehydrogenase C-terminal domain-like"/>
    <property type="match status" value="1"/>
</dbReference>
<protein>
    <submittedName>
        <fullName evidence="10">Acyl-CoA dehydrogenase</fullName>
    </submittedName>
</protein>
<dbReference type="InterPro" id="IPR052166">
    <property type="entry name" value="Diverse_Acyl-CoA_DH"/>
</dbReference>
<dbReference type="InterPro" id="IPR006091">
    <property type="entry name" value="Acyl-CoA_Oxase/DH_mid-dom"/>
</dbReference>
<evidence type="ECO:0000259" key="6">
    <source>
        <dbReference type="Pfam" id="PF00441"/>
    </source>
</evidence>
<dbReference type="Gene3D" id="1.20.140.10">
    <property type="entry name" value="Butyryl-CoA Dehydrogenase, subunit A, domain 3"/>
    <property type="match status" value="1"/>
</dbReference>
<sequence length="592" mass="64376">MSYHPPLRDMAFVLNDLLGAPAQLSALQAHADVDLDLMKQVLEEAGRFAAEVVAPINAGGDLEGCRFTDGEVQTPTGFANAYRQFCEAGWPALACASEYGGQGLPHLLNCALFEMLSAANHGWTMYPGLLHGAYACLSAHASDALKARYLEKIVSGEWLATMCLTEAHAGSDLGLLRTRAVKQGDDSYRLSGDKIFISGGEQDMTDNIVHLVLARLPDAPVGSKGLSLFLVPKFLPDGTRNQVHCTGIEHKMGIRGSATCSMHFENATGWLVGVEGRGLAAMFVMMNSARLHVGAQGLGIAEAAYQRALAYAHERTQSRAPVRTATTTAADAIVMHPAVQKLLMAQRCRIEGGRMLAYWSGLQLDLSEHDEDADQRHRHHDRLEFITPVIKAMLTDNGFQSASQALQVFGGHGYVTETGIDQYLRDARITMIYEGSNEIQAIDFLLRKALADGGRRMMDFLAMVEQDVGQIGDGEFAGQTQQLLQLTRYLAKTTHAIAAANVTTPQLPYFIAEEMLRLTGHAAMAWLWLKAARTAVQKHAADPLFYGSKRDSACYYFAFLFPETHQLCSVINACLAAGVPAIPSDLTHHDAA</sequence>
<dbReference type="InterPro" id="IPR036250">
    <property type="entry name" value="AcylCo_DH-like_C"/>
</dbReference>
<dbReference type="InterPro" id="IPR009075">
    <property type="entry name" value="AcylCo_DH/oxidase_C"/>
</dbReference>
<evidence type="ECO:0000256" key="2">
    <source>
        <dbReference type="ARBA" id="ARBA00009347"/>
    </source>
</evidence>
<dbReference type="InterPro" id="IPR025878">
    <property type="entry name" value="Acyl-CoA_dh-like_C_dom"/>
</dbReference>
<evidence type="ECO:0000256" key="3">
    <source>
        <dbReference type="ARBA" id="ARBA00022630"/>
    </source>
</evidence>
<keyword evidence="3" id="KW-0285">Flavoprotein</keyword>
<comment type="similarity">
    <text evidence="2">Belongs to the acyl-CoA dehydrogenase family.</text>
</comment>
<accession>A0ABW8Z5E1</accession>
<reference evidence="10 11" key="1">
    <citation type="journal article" date="2024" name="Chem. Sci.">
        <title>Discovery of megapolipeptins by genome mining of a Burkholderiales bacteria collection.</title>
        <authorList>
            <person name="Paulo B.S."/>
            <person name="Recchia M.J.J."/>
            <person name="Lee S."/>
            <person name="Fergusson C.H."/>
            <person name="Romanowski S.B."/>
            <person name="Hernandez A."/>
            <person name="Krull N."/>
            <person name="Liu D.Y."/>
            <person name="Cavanagh H."/>
            <person name="Bos A."/>
            <person name="Gray C.A."/>
            <person name="Murphy B.T."/>
            <person name="Linington R.G."/>
            <person name="Eustaquio A.S."/>
        </authorList>
    </citation>
    <scope>NUCLEOTIDE SEQUENCE [LARGE SCALE GENOMIC DNA]</scope>
    <source>
        <strain evidence="10 11">RL21-008-BIB-B</strain>
    </source>
</reference>
<feature type="domain" description="Acyl-CoA oxidase/dehydrogenase middle" evidence="7">
    <location>
        <begin position="162"/>
        <end position="266"/>
    </location>
</feature>
<name>A0ABW8Z5E1_9BURK</name>